<accession>A0A852YHB7</accession>
<dbReference type="GO" id="GO:0003700">
    <property type="term" value="F:DNA-binding transcription factor activity"/>
    <property type="evidence" value="ECO:0007669"/>
    <property type="project" value="InterPro"/>
</dbReference>
<evidence type="ECO:0000256" key="3">
    <source>
        <dbReference type="SAM" id="MobiDB-lite"/>
    </source>
</evidence>
<keyword evidence="1" id="KW-0805">Transcription regulation</keyword>
<dbReference type="RefSeq" id="WP_343046749.1">
    <property type="nucleotide sequence ID" value="NZ_JACBZY010000001.1"/>
</dbReference>
<keyword evidence="6" id="KW-1185">Reference proteome</keyword>
<dbReference type="GO" id="GO:0043565">
    <property type="term" value="F:sequence-specific DNA binding"/>
    <property type="evidence" value="ECO:0007669"/>
    <property type="project" value="InterPro"/>
</dbReference>
<protein>
    <submittedName>
        <fullName evidence="5">AraC-like DNA-binding protein</fullName>
    </submittedName>
</protein>
<dbReference type="Pfam" id="PF12833">
    <property type="entry name" value="HTH_18"/>
    <property type="match status" value="1"/>
</dbReference>
<feature type="domain" description="HTH araC/xylS-type" evidence="4">
    <location>
        <begin position="226"/>
        <end position="324"/>
    </location>
</feature>
<dbReference type="Proteomes" id="UP000553888">
    <property type="component" value="Unassembled WGS sequence"/>
</dbReference>
<dbReference type="PANTHER" id="PTHR43436:SF1">
    <property type="entry name" value="TRANSCRIPTIONAL REGULATORY PROTEIN"/>
    <property type="match status" value="1"/>
</dbReference>
<dbReference type="Pfam" id="PF06719">
    <property type="entry name" value="AraC_N"/>
    <property type="match status" value="1"/>
</dbReference>
<comment type="caution">
    <text evidence="5">The sequence shown here is derived from an EMBL/GenBank/DDBJ whole genome shotgun (WGS) entry which is preliminary data.</text>
</comment>
<feature type="region of interest" description="Disordered" evidence="3">
    <location>
        <begin position="1"/>
        <end position="26"/>
    </location>
</feature>
<proteinExistence type="predicted"/>
<evidence type="ECO:0000313" key="5">
    <source>
        <dbReference type="EMBL" id="NYH00715.1"/>
    </source>
</evidence>
<dbReference type="EMBL" id="JACBZY010000001">
    <property type="protein sequence ID" value="NYH00715.1"/>
    <property type="molecule type" value="Genomic_DNA"/>
</dbReference>
<dbReference type="PANTHER" id="PTHR43436">
    <property type="entry name" value="ARAC-FAMILY TRANSCRIPTIONAL REGULATOR"/>
    <property type="match status" value="1"/>
</dbReference>
<evidence type="ECO:0000256" key="1">
    <source>
        <dbReference type="ARBA" id="ARBA00023015"/>
    </source>
</evidence>
<dbReference type="AlphaFoldDB" id="A0A852YHB7"/>
<sequence length="348" mass="37131">MSDRQHPDDDGIRVIGSADDSDAAERALDPATRARLDRAADLAGRRRHSPHAAALGLRLSGVDRPTGLLPQTYPPSLSLALRGRKRSIIGAHDAIWGRERFLVTPVDLPVVAGVVEAPDGDFRSVMWRLDPLVIAEVAPLVATSATSSGAAASSPLADRGAPDRLGTWTPELADAVARLLGLLDRPEDIPVLAPLLAREVVLRLLQSDQAPRILAAGATPDADTVSRAVALIVDELARPWSLDELAARVGVSASTLGRRFGTVTGMSPLQYQKRTRLGEARRRMIVRGETAAEAASAVGYRSASHFSRDYRAAYREAPGRDAVRARELLAAIPRDGLDEADWAGLSTA</sequence>
<reference evidence="5 6" key="1">
    <citation type="submission" date="2020-07" db="EMBL/GenBank/DDBJ databases">
        <title>Sequencing the genomes of 1000 actinobacteria strains.</title>
        <authorList>
            <person name="Klenk H.-P."/>
        </authorList>
    </citation>
    <scope>NUCLEOTIDE SEQUENCE [LARGE SCALE GENOMIC DNA]</scope>
    <source>
        <strain evidence="5 6">DSM 23141</strain>
    </source>
</reference>
<evidence type="ECO:0000256" key="2">
    <source>
        <dbReference type="ARBA" id="ARBA00023163"/>
    </source>
</evidence>
<keyword evidence="5" id="KW-0238">DNA-binding</keyword>
<dbReference type="SUPFAM" id="SSF46689">
    <property type="entry name" value="Homeodomain-like"/>
    <property type="match status" value="2"/>
</dbReference>
<evidence type="ECO:0000259" key="4">
    <source>
        <dbReference type="PROSITE" id="PS01124"/>
    </source>
</evidence>
<feature type="compositionally biased region" description="Basic and acidic residues" evidence="3">
    <location>
        <begin position="1"/>
        <end position="12"/>
    </location>
</feature>
<dbReference type="Gene3D" id="1.10.10.60">
    <property type="entry name" value="Homeodomain-like"/>
    <property type="match status" value="1"/>
</dbReference>
<dbReference type="SMART" id="SM00342">
    <property type="entry name" value="HTH_ARAC"/>
    <property type="match status" value="1"/>
</dbReference>
<gene>
    <name evidence="5" type="ORF">BJ979_003340</name>
</gene>
<dbReference type="InterPro" id="IPR009057">
    <property type="entry name" value="Homeodomain-like_sf"/>
</dbReference>
<keyword evidence="2" id="KW-0804">Transcription</keyword>
<organism evidence="5 6">
    <name type="scientific">Schumannella luteola</name>
    <dbReference type="NCBI Taxonomy" id="472059"/>
    <lineage>
        <taxon>Bacteria</taxon>
        <taxon>Bacillati</taxon>
        <taxon>Actinomycetota</taxon>
        <taxon>Actinomycetes</taxon>
        <taxon>Micrococcales</taxon>
        <taxon>Microbacteriaceae</taxon>
        <taxon>Schumannella</taxon>
    </lineage>
</organism>
<dbReference type="InterPro" id="IPR009594">
    <property type="entry name" value="Tscrpt_reg_HTH_AraC_N"/>
</dbReference>
<name>A0A852YHB7_9MICO</name>
<evidence type="ECO:0000313" key="6">
    <source>
        <dbReference type="Proteomes" id="UP000553888"/>
    </source>
</evidence>
<dbReference type="PROSITE" id="PS01124">
    <property type="entry name" value="HTH_ARAC_FAMILY_2"/>
    <property type="match status" value="1"/>
</dbReference>
<dbReference type="InterPro" id="IPR018060">
    <property type="entry name" value="HTH_AraC"/>
</dbReference>